<evidence type="ECO:0000313" key="2">
    <source>
        <dbReference type="EMBL" id="PSM51923.1"/>
    </source>
</evidence>
<dbReference type="Proteomes" id="UP000240535">
    <property type="component" value="Unassembled WGS sequence"/>
</dbReference>
<dbReference type="EMBL" id="PDHH01000004">
    <property type="protein sequence ID" value="PSM51923.1"/>
    <property type="molecule type" value="Genomic_DNA"/>
</dbReference>
<reference evidence="3" key="1">
    <citation type="submission" date="2017-10" db="EMBL/GenBank/DDBJ databases">
        <title>Campylobacter species from seals.</title>
        <authorList>
            <person name="Gilbert M.J."/>
            <person name="Zomer A.L."/>
            <person name="Timmerman A.J."/>
            <person name="Duim B."/>
            <person name="Wagenaar J.A."/>
        </authorList>
    </citation>
    <scope>NUCLEOTIDE SEQUENCE [LARGE SCALE GENOMIC DNA]</scope>
    <source>
        <strain evidence="3">17S00004-5</strain>
    </source>
</reference>
<name>A0A2P8R0A0_9BACT</name>
<protein>
    <submittedName>
        <fullName evidence="2">Uncharacterized protein</fullName>
    </submittedName>
</protein>
<keyword evidence="1" id="KW-1133">Transmembrane helix</keyword>
<keyword evidence="1" id="KW-0472">Membrane</keyword>
<keyword evidence="3" id="KW-1185">Reference proteome</keyword>
<accession>A0A2P8R0A0</accession>
<keyword evidence="1" id="KW-0812">Transmembrane</keyword>
<dbReference type="AlphaFoldDB" id="A0A2P8R0A0"/>
<dbReference type="RefSeq" id="WP_106871318.1">
    <property type="nucleotide sequence ID" value="NZ_CP053841.1"/>
</dbReference>
<evidence type="ECO:0000256" key="1">
    <source>
        <dbReference type="SAM" id="Phobius"/>
    </source>
</evidence>
<evidence type="ECO:0000313" key="3">
    <source>
        <dbReference type="Proteomes" id="UP000240535"/>
    </source>
</evidence>
<comment type="caution">
    <text evidence="2">The sequence shown here is derived from an EMBL/GenBank/DDBJ whole genome shotgun (WGS) entry which is preliminary data.</text>
</comment>
<feature type="transmembrane region" description="Helical" evidence="1">
    <location>
        <begin position="7"/>
        <end position="27"/>
    </location>
</feature>
<gene>
    <name evidence="2" type="ORF">CQ405_04985</name>
</gene>
<sequence length="76" mass="8690">MVFQKKIIIGSIVSFVATALGIVAIFFPDLLNLKKEKIQKYSASISNKKEAELFFNFLDKMAEEKKIFELDVLMCL</sequence>
<organism evidence="2 3">
    <name type="scientific">Campylobacter blaseri</name>
    <dbReference type="NCBI Taxonomy" id="2042961"/>
    <lineage>
        <taxon>Bacteria</taxon>
        <taxon>Pseudomonadati</taxon>
        <taxon>Campylobacterota</taxon>
        <taxon>Epsilonproteobacteria</taxon>
        <taxon>Campylobacterales</taxon>
        <taxon>Campylobacteraceae</taxon>
        <taxon>Campylobacter</taxon>
    </lineage>
</organism>
<dbReference type="OrthoDB" id="9256205at2"/>
<proteinExistence type="predicted"/>